<dbReference type="AlphaFoldDB" id="A0A0Q3WRU9"/>
<feature type="transmembrane region" description="Helical" evidence="1">
    <location>
        <begin position="57"/>
        <end position="77"/>
    </location>
</feature>
<feature type="transmembrane region" description="Helical" evidence="1">
    <location>
        <begin position="6"/>
        <end position="25"/>
    </location>
</feature>
<dbReference type="Proteomes" id="UP000051888">
    <property type="component" value="Unassembled WGS sequence"/>
</dbReference>
<sequence>MIIFFRVLFTLMILCQIIGLIYLHLNKFKSKAVYFLTDSPLEEIDSEKMDHVRRLKVKSAVTIQSLIFILISVLYMIDFKEHGSDIRIALIFAFFIVRYGFKHIVNIIIKSI</sequence>
<protein>
    <submittedName>
        <fullName evidence="2">Uncharacterized protein</fullName>
    </submittedName>
</protein>
<comment type="caution">
    <text evidence="2">The sequence shown here is derived from an EMBL/GenBank/DDBJ whole genome shotgun (WGS) entry which is preliminary data.</text>
</comment>
<proteinExistence type="predicted"/>
<keyword evidence="3" id="KW-1185">Reference proteome</keyword>
<dbReference type="EMBL" id="LJJC01000015">
    <property type="protein sequence ID" value="KQL50482.1"/>
    <property type="molecule type" value="Genomic_DNA"/>
</dbReference>
<evidence type="ECO:0000313" key="2">
    <source>
        <dbReference type="EMBL" id="KQL50482.1"/>
    </source>
</evidence>
<gene>
    <name evidence="2" type="ORF">AN964_22760</name>
</gene>
<keyword evidence="1" id="KW-0812">Transmembrane</keyword>
<reference evidence="2 3" key="1">
    <citation type="submission" date="2015-09" db="EMBL/GenBank/DDBJ databases">
        <title>Genome sequencing project for genomic taxonomy and phylogenomics of Bacillus-like bacteria.</title>
        <authorList>
            <person name="Liu B."/>
            <person name="Wang J."/>
            <person name="Zhu Y."/>
            <person name="Liu G."/>
            <person name="Chen Q."/>
            <person name="Chen Z."/>
            <person name="Lan J."/>
            <person name="Che J."/>
            <person name="Ge C."/>
            <person name="Shi H."/>
            <person name="Pan Z."/>
            <person name="Liu X."/>
        </authorList>
    </citation>
    <scope>NUCLEOTIDE SEQUENCE [LARGE SCALE GENOMIC DNA]</scope>
    <source>
        <strain evidence="2 3">LMG 18435</strain>
    </source>
</reference>
<keyword evidence="1" id="KW-0472">Membrane</keyword>
<evidence type="ECO:0000256" key="1">
    <source>
        <dbReference type="SAM" id="Phobius"/>
    </source>
</evidence>
<name>A0A0Q3WRU9_9BACI</name>
<dbReference type="PATRIC" id="fig|157838.3.peg.4992"/>
<dbReference type="RefSeq" id="WP_055742092.1">
    <property type="nucleotide sequence ID" value="NZ_JAAIWL010000036.1"/>
</dbReference>
<evidence type="ECO:0000313" key="3">
    <source>
        <dbReference type="Proteomes" id="UP000051888"/>
    </source>
</evidence>
<keyword evidence="1" id="KW-1133">Transmembrane helix</keyword>
<feature type="transmembrane region" description="Helical" evidence="1">
    <location>
        <begin position="89"/>
        <end position="109"/>
    </location>
</feature>
<organism evidence="2 3">
    <name type="scientific">Heyndrickxia shackletonii</name>
    <dbReference type="NCBI Taxonomy" id="157838"/>
    <lineage>
        <taxon>Bacteria</taxon>
        <taxon>Bacillati</taxon>
        <taxon>Bacillota</taxon>
        <taxon>Bacilli</taxon>
        <taxon>Bacillales</taxon>
        <taxon>Bacillaceae</taxon>
        <taxon>Heyndrickxia</taxon>
    </lineage>
</organism>
<accession>A0A0Q3WRU9</accession>